<sequence>MTYETNVAALGEKTSNLIEGLWVKHMTGTLSFDEFSVTATRLLVSAQAKGVAISELTLAGYFQQAGLAVPAFQGLQTVASTDGLQKAVATIAASDLDTVMQLRRLATAEVMEAAGNGYQKAMKGYKQIEGYTRGLDSGACELCRWLYKDGFVYPAGQSMHRHKGCLCHPVPTFKNVPKG</sequence>
<evidence type="ECO:0000313" key="2">
    <source>
        <dbReference type="Proteomes" id="UP001220456"/>
    </source>
</evidence>
<reference evidence="1 2" key="1">
    <citation type="journal article" date="2023" name="Int. J. Syst. Evol. Microbiol.">
        <title>Arthrobacter vasquezii sp. nov., isolated from a soil sample from Union Glacier, Antarctica.</title>
        <authorList>
            <person name="Valenzuela-Ibaceta F."/>
            <person name="Carrasco V."/>
            <person name="Lagos-Moraga S."/>
            <person name="Dietz-Vargas C."/>
            <person name="Navarro C.A."/>
            <person name="Perez-Donoso J.M."/>
        </authorList>
    </citation>
    <scope>NUCLEOTIDE SEQUENCE [LARGE SCALE GENOMIC DNA]</scope>
    <source>
        <strain evidence="1 2">EH-1B-1</strain>
    </source>
</reference>
<dbReference type="EMBL" id="JAROKN010000080">
    <property type="protein sequence ID" value="MDF9279421.1"/>
    <property type="molecule type" value="Genomic_DNA"/>
</dbReference>
<dbReference type="InterPro" id="IPR057369">
    <property type="entry name" value="VG15"/>
</dbReference>
<keyword evidence="2" id="KW-1185">Reference proteome</keyword>
<proteinExistence type="predicted"/>
<evidence type="ECO:0008006" key="3">
    <source>
        <dbReference type="Google" id="ProtNLM"/>
    </source>
</evidence>
<gene>
    <name evidence="1" type="ORF">P4U43_16650</name>
</gene>
<dbReference type="Proteomes" id="UP001220456">
    <property type="component" value="Unassembled WGS sequence"/>
</dbReference>
<evidence type="ECO:0000313" key="1">
    <source>
        <dbReference type="EMBL" id="MDF9279421.1"/>
    </source>
</evidence>
<name>A0ABT6D087_9MICC</name>
<protein>
    <recommendedName>
        <fullName evidence="3">Phage head morphogenesis domain-containing protein</fullName>
    </recommendedName>
</protein>
<accession>A0ABT6D087</accession>
<dbReference type="RefSeq" id="WP_277359731.1">
    <property type="nucleotide sequence ID" value="NZ_JAROKN010000080.1"/>
</dbReference>
<dbReference type="Pfam" id="PF25310">
    <property type="entry name" value="VG15"/>
    <property type="match status" value="1"/>
</dbReference>
<organism evidence="1 2">
    <name type="scientific">Arthrobacter vasquezii</name>
    <dbReference type="NCBI Taxonomy" id="2977629"/>
    <lineage>
        <taxon>Bacteria</taxon>
        <taxon>Bacillati</taxon>
        <taxon>Actinomycetota</taxon>
        <taxon>Actinomycetes</taxon>
        <taxon>Micrococcales</taxon>
        <taxon>Micrococcaceae</taxon>
        <taxon>Arthrobacter</taxon>
    </lineage>
</organism>
<comment type="caution">
    <text evidence="1">The sequence shown here is derived from an EMBL/GenBank/DDBJ whole genome shotgun (WGS) entry which is preliminary data.</text>
</comment>